<name>A0ACB8FWC9_9SAUR</name>
<evidence type="ECO:0000313" key="1">
    <source>
        <dbReference type="EMBL" id="KAH8011336.1"/>
    </source>
</evidence>
<comment type="caution">
    <text evidence="1">The sequence shown here is derived from an EMBL/GenBank/DDBJ whole genome shotgun (WGS) entry which is preliminary data.</text>
</comment>
<organism evidence="1 2">
    <name type="scientific">Sphaerodactylus townsendi</name>
    <dbReference type="NCBI Taxonomy" id="933632"/>
    <lineage>
        <taxon>Eukaryota</taxon>
        <taxon>Metazoa</taxon>
        <taxon>Chordata</taxon>
        <taxon>Craniata</taxon>
        <taxon>Vertebrata</taxon>
        <taxon>Euteleostomi</taxon>
        <taxon>Lepidosauria</taxon>
        <taxon>Squamata</taxon>
        <taxon>Bifurcata</taxon>
        <taxon>Gekkota</taxon>
        <taxon>Sphaerodactylidae</taxon>
        <taxon>Sphaerodactylus</taxon>
    </lineage>
</organism>
<gene>
    <name evidence="1" type="ORF">K3G42_021897</name>
</gene>
<sequence>MRWQQPSQEFFAPKKLPLYGSFSVPNPCLRSRAEDSRPKFRGKGRGHLGTWWARPQSSGSCGTPRVDGTDGPLPSHPSCPERQAAPANVSSPVQFNTADPEGTALLRSSGGEPIPRAHSASRTPWGSRLPPSSATARDPLWLPLLLQISSGSYFDRQLLDRPPLCSTAPK</sequence>
<dbReference type="Proteomes" id="UP000827872">
    <property type="component" value="Linkage Group LG11"/>
</dbReference>
<accession>A0ACB8FWC9</accession>
<evidence type="ECO:0000313" key="2">
    <source>
        <dbReference type="Proteomes" id="UP000827872"/>
    </source>
</evidence>
<reference evidence="1" key="1">
    <citation type="submission" date="2021-08" db="EMBL/GenBank/DDBJ databases">
        <title>The first chromosome-level gecko genome reveals the dynamic sex chromosomes of Neotropical dwarf geckos (Sphaerodactylidae: Sphaerodactylus).</title>
        <authorList>
            <person name="Pinto B.J."/>
            <person name="Keating S.E."/>
            <person name="Gamble T."/>
        </authorList>
    </citation>
    <scope>NUCLEOTIDE SEQUENCE</scope>
    <source>
        <strain evidence="1">TG3544</strain>
    </source>
</reference>
<protein>
    <submittedName>
        <fullName evidence="1">Uncharacterized protein</fullName>
    </submittedName>
</protein>
<dbReference type="EMBL" id="CM037624">
    <property type="protein sequence ID" value="KAH8011336.1"/>
    <property type="molecule type" value="Genomic_DNA"/>
</dbReference>
<proteinExistence type="predicted"/>
<keyword evidence="2" id="KW-1185">Reference proteome</keyword>